<keyword evidence="3" id="KW-1185">Reference proteome</keyword>
<feature type="compositionally biased region" description="Basic and acidic residues" evidence="1">
    <location>
        <begin position="77"/>
        <end position="88"/>
    </location>
</feature>
<comment type="caution">
    <text evidence="2">The sequence shown here is derived from an EMBL/GenBank/DDBJ whole genome shotgun (WGS) entry which is preliminary data.</text>
</comment>
<feature type="region of interest" description="Disordered" evidence="1">
    <location>
        <begin position="64"/>
        <end position="88"/>
    </location>
</feature>
<feature type="non-terminal residue" evidence="2">
    <location>
        <position position="1"/>
    </location>
</feature>
<organism evidence="2 3">
    <name type="scientific">Mycena rosella</name>
    <name type="common">Pink bonnet</name>
    <name type="synonym">Agaricus rosellus</name>
    <dbReference type="NCBI Taxonomy" id="1033263"/>
    <lineage>
        <taxon>Eukaryota</taxon>
        <taxon>Fungi</taxon>
        <taxon>Dikarya</taxon>
        <taxon>Basidiomycota</taxon>
        <taxon>Agaricomycotina</taxon>
        <taxon>Agaricomycetes</taxon>
        <taxon>Agaricomycetidae</taxon>
        <taxon>Agaricales</taxon>
        <taxon>Marasmiineae</taxon>
        <taxon>Mycenaceae</taxon>
        <taxon>Mycena</taxon>
    </lineage>
</organism>
<accession>A0AAD7FI45</accession>
<dbReference type="EMBL" id="JARKIE010000594">
    <property type="protein sequence ID" value="KAJ7625423.1"/>
    <property type="molecule type" value="Genomic_DNA"/>
</dbReference>
<dbReference type="Proteomes" id="UP001221757">
    <property type="component" value="Unassembled WGS sequence"/>
</dbReference>
<reference evidence="2" key="1">
    <citation type="submission" date="2023-03" db="EMBL/GenBank/DDBJ databases">
        <title>Massive genome expansion in bonnet fungi (Mycena s.s.) driven by repeated elements and novel gene families across ecological guilds.</title>
        <authorList>
            <consortium name="Lawrence Berkeley National Laboratory"/>
            <person name="Harder C.B."/>
            <person name="Miyauchi S."/>
            <person name="Viragh M."/>
            <person name="Kuo A."/>
            <person name="Thoen E."/>
            <person name="Andreopoulos B."/>
            <person name="Lu D."/>
            <person name="Skrede I."/>
            <person name="Drula E."/>
            <person name="Henrissat B."/>
            <person name="Morin E."/>
            <person name="Kohler A."/>
            <person name="Barry K."/>
            <person name="LaButti K."/>
            <person name="Morin E."/>
            <person name="Salamov A."/>
            <person name="Lipzen A."/>
            <person name="Mereny Z."/>
            <person name="Hegedus B."/>
            <person name="Baldrian P."/>
            <person name="Stursova M."/>
            <person name="Weitz H."/>
            <person name="Taylor A."/>
            <person name="Grigoriev I.V."/>
            <person name="Nagy L.G."/>
            <person name="Martin F."/>
            <person name="Kauserud H."/>
        </authorList>
    </citation>
    <scope>NUCLEOTIDE SEQUENCE</scope>
    <source>
        <strain evidence="2">CBHHK067</strain>
    </source>
</reference>
<protein>
    <submittedName>
        <fullName evidence="2">Uncharacterized protein</fullName>
    </submittedName>
</protein>
<sequence length="88" mass="9408">LDPPCLTSRRFSLKSIGGGASIHQPATILFPTPPSRVCPSFPSICITLAVLTHPFSCSCLCDRTATPSTRSVPRSGPGREDENGRARR</sequence>
<evidence type="ECO:0000313" key="3">
    <source>
        <dbReference type="Proteomes" id="UP001221757"/>
    </source>
</evidence>
<name>A0AAD7FI45_MYCRO</name>
<evidence type="ECO:0000256" key="1">
    <source>
        <dbReference type="SAM" id="MobiDB-lite"/>
    </source>
</evidence>
<dbReference type="AlphaFoldDB" id="A0AAD7FI45"/>
<evidence type="ECO:0000313" key="2">
    <source>
        <dbReference type="EMBL" id="KAJ7625423.1"/>
    </source>
</evidence>
<gene>
    <name evidence="2" type="ORF">B0H17DRAFT_1111181</name>
</gene>
<proteinExistence type="predicted"/>